<accession>A0A327S9T9</accession>
<feature type="transmembrane region" description="Helical" evidence="1">
    <location>
        <begin position="87"/>
        <end position="110"/>
    </location>
</feature>
<name>A0A327S9T9_9FLAO</name>
<feature type="transmembrane region" description="Helical" evidence="1">
    <location>
        <begin position="48"/>
        <end position="67"/>
    </location>
</feature>
<feature type="transmembrane region" description="Helical" evidence="1">
    <location>
        <begin position="6"/>
        <end position="27"/>
    </location>
</feature>
<organism evidence="2 3">
    <name type="scientific">Gelidibacter algens</name>
    <dbReference type="NCBI Taxonomy" id="49280"/>
    <lineage>
        <taxon>Bacteria</taxon>
        <taxon>Pseudomonadati</taxon>
        <taxon>Bacteroidota</taxon>
        <taxon>Flavobacteriia</taxon>
        <taxon>Flavobacteriales</taxon>
        <taxon>Flavobacteriaceae</taxon>
        <taxon>Gelidibacter</taxon>
    </lineage>
</organism>
<dbReference type="EMBL" id="QLLQ01000004">
    <property type="protein sequence ID" value="RAJ25102.1"/>
    <property type="molecule type" value="Genomic_DNA"/>
</dbReference>
<dbReference type="RefSeq" id="WP_211314454.1">
    <property type="nucleotide sequence ID" value="NZ_QLLQ01000004.1"/>
</dbReference>
<keyword evidence="1" id="KW-0812">Transmembrane</keyword>
<sequence length="164" mass="18818">MNSLRLVYRNIFVETILLSAVFIQMVSGIKLVIQNRKKAISKFEKLRIYTGLYLAFFFIVHIGVVMIGRTVFNLDTNIYFGAAGLNIFPLNLFFIPYYSVAMMAFFSHLASIHNKKIKNRICGLTPKNQSIAIILFGAFLMLFIIYGLTNRFNGMLIPIQYNLI</sequence>
<proteinExistence type="predicted"/>
<feature type="transmembrane region" description="Helical" evidence="1">
    <location>
        <begin position="131"/>
        <end position="149"/>
    </location>
</feature>
<keyword evidence="1" id="KW-0472">Membrane</keyword>
<keyword evidence="1" id="KW-1133">Transmembrane helix</keyword>
<evidence type="ECO:0000313" key="3">
    <source>
        <dbReference type="Proteomes" id="UP000248987"/>
    </source>
</evidence>
<protein>
    <submittedName>
        <fullName evidence="2">Uncharacterized protein</fullName>
    </submittedName>
</protein>
<dbReference type="Proteomes" id="UP000248987">
    <property type="component" value="Unassembled WGS sequence"/>
</dbReference>
<comment type="caution">
    <text evidence="2">The sequence shown here is derived from an EMBL/GenBank/DDBJ whole genome shotgun (WGS) entry which is preliminary data.</text>
</comment>
<evidence type="ECO:0000256" key="1">
    <source>
        <dbReference type="SAM" id="Phobius"/>
    </source>
</evidence>
<keyword evidence="3" id="KW-1185">Reference proteome</keyword>
<gene>
    <name evidence="2" type="ORF">LX77_01403</name>
</gene>
<dbReference type="AlphaFoldDB" id="A0A327S9T9"/>
<reference evidence="2 3" key="1">
    <citation type="submission" date="2018-06" db="EMBL/GenBank/DDBJ databases">
        <title>Genomic Encyclopedia of Archaeal and Bacterial Type Strains, Phase II (KMG-II): from individual species to whole genera.</title>
        <authorList>
            <person name="Goeker M."/>
        </authorList>
    </citation>
    <scope>NUCLEOTIDE SEQUENCE [LARGE SCALE GENOMIC DNA]</scope>
    <source>
        <strain evidence="2 3">DSM 12408</strain>
    </source>
</reference>
<evidence type="ECO:0000313" key="2">
    <source>
        <dbReference type="EMBL" id="RAJ25102.1"/>
    </source>
</evidence>